<dbReference type="InterPro" id="IPR029063">
    <property type="entry name" value="SAM-dependent_MTases_sf"/>
</dbReference>
<dbReference type="PANTHER" id="PTHR43591:SF24">
    <property type="entry name" value="2-METHOXY-6-POLYPRENYL-1,4-BENZOQUINOL METHYLASE, MITOCHONDRIAL"/>
    <property type="match status" value="1"/>
</dbReference>
<keyword evidence="3" id="KW-1185">Reference proteome</keyword>
<dbReference type="GO" id="GO:0008168">
    <property type="term" value="F:methyltransferase activity"/>
    <property type="evidence" value="ECO:0007669"/>
    <property type="project" value="TreeGrafter"/>
</dbReference>
<feature type="domain" description="Methyltransferase" evidence="1">
    <location>
        <begin position="69"/>
        <end position="141"/>
    </location>
</feature>
<dbReference type="Proteomes" id="UP000054549">
    <property type="component" value="Unassembled WGS sequence"/>
</dbReference>
<dbReference type="PANTHER" id="PTHR43591">
    <property type="entry name" value="METHYLTRANSFERASE"/>
    <property type="match status" value="1"/>
</dbReference>
<proteinExistence type="predicted"/>
<accession>A0A0C2XDJ6</accession>
<organism evidence="2 3">
    <name type="scientific">Amanita muscaria (strain Koide BX008)</name>
    <dbReference type="NCBI Taxonomy" id="946122"/>
    <lineage>
        <taxon>Eukaryota</taxon>
        <taxon>Fungi</taxon>
        <taxon>Dikarya</taxon>
        <taxon>Basidiomycota</taxon>
        <taxon>Agaricomycotina</taxon>
        <taxon>Agaricomycetes</taxon>
        <taxon>Agaricomycetidae</taxon>
        <taxon>Agaricales</taxon>
        <taxon>Pluteineae</taxon>
        <taxon>Amanitaceae</taxon>
        <taxon>Amanita</taxon>
    </lineage>
</organism>
<dbReference type="OrthoDB" id="2013972at2759"/>
<dbReference type="CDD" id="cd02440">
    <property type="entry name" value="AdoMet_MTases"/>
    <property type="match status" value="1"/>
</dbReference>
<evidence type="ECO:0000313" key="2">
    <source>
        <dbReference type="EMBL" id="KIL67526.1"/>
    </source>
</evidence>
<dbReference type="Pfam" id="PF13649">
    <property type="entry name" value="Methyltransf_25"/>
    <property type="match status" value="1"/>
</dbReference>
<protein>
    <recommendedName>
        <fullName evidence="1">Methyltransferase domain-containing protein</fullName>
    </recommendedName>
</protein>
<dbReference type="EMBL" id="KN818231">
    <property type="protein sequence ID" value="KIL67526.1"/>
    <property type="molecule type" value="Genomic_DNA"/>
</dbReference>
<gene>
    <name evidence="2" type="ORF">M378DRAFT_260638</name>
</gene>
<name>A0A0C2XDJ6_AMAMK</name>
<evidence type="ECO:0000259" key="1">
    <source>
        <dbReference type="Pfam" id="PF13649"/>
    </source>
</evidence>
<dbReference type="Gene3D" id="3.40.50.150">
    <property type="entry name" value="Vaccinia Virus protein VP39"/>
    <property type="match status" value="1"/>
</dbReference>
<dbReference type="InterPro" id="IPR041698">
    <property type="entry name" value="Methyltransf_25"/>
</dbReference>
<dbReference type="AlphaFoldDB" id="A0A0C2XDJ6"/>
<reference evidence="2 3" key="1">
    <citation type="submission" date="2014-04" db="EMBL/GenBank/DDBJ databases">
        <title>Evolutionary Origins and Diversification of the Mycorrhizal Mutualists.</title>
        <authorList>
            <consortium name="DOE Joint Genome Institute"/>
            <consortium name="Mycorrhizal Genomics Consortium"/>
            <person name="Kohler A."/>
            <person name="Kuo A."/>
            <person name="Nagy L.G."/>
            <person name="Floudas D."/>
            <person name="Copeland A."/>
            <person name="Barry K.W."/>
            <person name="Cichocki N."/>
            <person name="Veneault-Fourrey C."/>
            <person name="LaButti K."/>
            <person name="Lindquist E.A."/>
            <person name="Lipzen A."/>
            <person name="Lundell T."/>
            <person name="Morin E."/>
            <person name="Murat C."/>
            <person name="Riley R."/>
            <person name="Ohm R."/>
            <person name="Sun H."/>
            <person name="Tunlid A."/>
            <person name="Henrissat B."/>
            <person name="Grigoriev I.V."/>
            <person name="Hibbett D.S."/>
            <person name="Martin F."/>
        </authorList>
    </citation>
    <scope>NUCLEOTIDE SEQUENCE [LARGE SCALE GENOMIC DNA]</scope>
    <source>
        <strain evidence="2 3">Koide BX008</strain>
    </source>
</reference>
<dbReference type="STRING" id="946122.A0A0C2XDJ6"/>
<dbReference type="SUPFAM" id="SSF53335">
    <property type="entry name" value="S-adenosyl-L-methionine-dependent methyltransferases"/>
    <property type="match status" value="1"/>
</dbReference>
<dbReference type="InParanoid" id="A0A0C2XDJ6"/>
<dbReference type="HOGENOM" id="CLU_1703754_0_0_1"/>
<evidence type="ECO:0000313" key="3">
    <source>
        <dbReference type="Proteomes" id="UP000054549"/>
    </source>
</evidence>
<sequence length="154" mass="17620">MKDPAIVRDIQSHLSSKSVSRRRPGDSPYPLKFPSSDDINFDIWDHLFFVDRHCQRLTVHQFNSSPSTVLDLGCGTGFWAIQAAKQWPTASVTGYDMLPIQPDLNELDMHQDVADRIEWVHGNFLDGLPFRQGYFDFVRISKIGLGVPENERFV</sequence>